<dbReference type="Proteomes" id="UP001055091">
    <property type="component" value="Unassembled WGS sequence"/>
</dbReference>
<evidence type="ECO:0000259" key="2">
    <source>
        <dbReference type="PROSITE" id="PS50263"/>
    </source>
</evidence>
<proteinExistence type="inferred from homology"/>
<dbReference type="Pfam" id="PF00795">
    <property type="entry name" value="CN_hydrolase"/>
    <property type="match status" value="1"/>
</dbReference>
<dbReference type="CDD" id="cd07564">
    <property type="entry name" value="nitrilases_CHs"/>
    <property type="match status" value="1"/>
</dbReference>
<dbReference type="InterPro" id="IPR044149">
    <property type="entry name" value="Nitrilases_CHs"/>
</dbReference>
<dbReference type="AlphaFoldDB" id="A0AA37JMM1"/>
<dbReference type="PROSITE" id="PS50263">
    <property type="entry name" value="CN_HYDROLASE"/>
    <property type="match status" value="1"/>
</dbReference>
<feature type="domain" description="CN hydrolase" evidence="2">
    <location>
        <begin position="21"/>
        <end position="298"/>
    </location>
</feature>
<comment type="caution">
    <text evidence="3">The sequence shown here is derived from an EMBL/GenBank/DDBJ whole genome shotgun (WGS) entry which is preliminary data.</text>
</comment>
<dbReference type="Gene3D" id="3.60.110.10">
    <property type="entry name" value="Carbon-nitrogen hydrolase"/>
    <property type="match status" value="1"/>
</dbReference>
<reference evidence="3" key="1">
    <citation type="submission" date="2022-01" db="EMBL/GenBank/DDBJ databases">
        <title>Novel bile acid biosynthetic pathways are enriched in the microbiome of centenarians.</title>
        <authorList>
            <person name="Sato Y."/>
            <person name="Atarashi K."/>
            <person name="Plichta R.D."/>
            <person name="Arai Y."/>
            <person name="Sasajima S."/>
            <person name="Kearney M.S."/>
            <person name="Suda W."/>
            <person name="Takeshita K."/>
            <person name="Sasaki T."/>
            <person name="Okamoto S."/>
            <person name="Skelly N.A."/>
            <person name="Okamura Y."/>
            <person name="Vlamakis H."/>
            <person name="Li Y."/>
            <person name="Tanoue T."/>
            <person name="Takei H."/>
            <person name="Nittono H."/>
            <person name="Narushima S."/>
            <person name="Irie J."/>
            <person name="Itoh H."/>
            <person name="Moriya K."/>
            <person name="Sugiura Y."/>
            <person name="Suematsu M."/>
            <person name="Moritoki N."/>
            <person name="Shibata S."/>
            <person name="Littman R.D."/>
            <person name="Fischbach A.M."/>
            <person name="Uwamino Y."/>
            <person name="Inoue T."/>
            <person name="Honda A."/>
            <person name="Hattori M."/>
            <person name="Murai T."/>
            <person name="Xavier J.R."/>
            <person name="Hirose N."/>
            <person name="Honda K."/>
        </authorList>
    </citation>
    <scope>NUCLEOTIDE SEQUENCE</scope>
    <source>
        <strain evidence="3">CE91-St55</strain>
    </source>
</reference>
<dbReference type="RefSeq" id="WP_195521999.1">
    <property type="nucleotide sequence ID" value="NZ_BQNJ01000001.1"/>
</dbReference>
<name>A0AA37JMM1_9FIRM</name>
<comment type="similarity">
    <text evidence="1">Belongs to the carbon-nitrogen hydrolase superfamily. Nitrilase family.</text>
</comment>
<dbReference type="PANTHER" id="PTHR46044:SF2">
    <property type="entry name" value="CN HYDROLASE DOMAIN-CONTAINING PROTEIN"/>
    <property type="match status" value="1"/>
</dbReference>
<dbReference type="PANTHER" id="PTHR46044">
    <property type="entry name" value="NITRILASE"/>
    <property type="match status" value="1"/>
</dbReference>
<organism evidence="3 4">
    <name type="scientific">Hungatella hathewayi</name>
    <dbReference type="NCBI Taxonomy" id="154046"/>
    <lineage>
        <taxon>Bacteria</taxon>
        <taxon>Bacillati</taxon>
        <taxon>Bacillota</taxon>
        <taxon>Clostridia</taxon>
        <taxon>Lachnospirales</taxon>
        <taxon>Lachnospiraceae</taxon>
        <taxon>Hungatella</taxon>
    </lineage>
</organism>
<evidence type="ECO:0000256" key="1">
    <source>
        <dbReference type="ARBA" id="ARBA00008129"/>
    </source>
</evidence>
<dbReference type="SUPFAM" id="SSF56317">
    <property type="entry name" value="Carbon-nitrogen hydrolase"/>
    <property type="match status" value="1"/>
</dbReference>
<sequence length="355" mass="39546">MSKKEAVKEVTHTIGDTLPKLRAAAVQAAPVFLNRDATVQKVARLTKEAKDNGADLVVFPESFIPTFPLWCLFLPPVDQHPFYKRLFENAVTVPGPAFNELQKIARDNSIFLSVGICEKSTTNFGTMWNTTLLFDREGNMIGHHRKLLPTWGEKLVWSFGDGSSLNIHDTEIGRIGSLICGENSNTLARYALVAQGEQVHISVYPPCWPTSRDKGNYADCLRVRTCAHAFEAKVFNICSSASLDEDAMEQMSVGDPALKEWLHNQSWALTMIAGPNGQPCCPSIENNQEGIIYADCDIAAEITAKGIHDIAGAYQRFDVFQLHVNKTPREPAYFYDEGIGESREFIPYKEEEEAD</sequence>
<evidence type="ECO:0000313" key="3">
    <source>
        <dbReference type="EMBL" id="GKH01641.1"/>
    </source>
</evidence>
<dbReference type="InterPro" id="IPR036526">
    <property type="entry name" value="C-N_Hydrolase_sf"/>
</dbReference>
<gene>
    <name evidence="3" type="ORF">CE91St55_36220</name>
</gene>
<accession>A0AA37JMM1</accession>
<protein>
    <submittedName>
        <fullName evidence="3">Aliphatic nitrilase</fullName>
    </submittedName>
</protein>
<dbReference type="InterPro" id="IPR003010">
    <property type="entry name" value="C-N_Hydrolase"/>
</dbReference>
<evidence type="ECO:0000313" key="4">
    <source>
        <dbReference type="Proteomes" id="UP001055091"/>
    </source>
</evidence>
<dbReference type="EMBL" id="BQNJ01000001">
    <property type="protein sequence ID" value="GKH01641.1"/>
    <property type="molecule type" value="Genomic_DNA"/>
</dbReference>
<dbReference type="GO" id="GO:0003824">
    <property type="term" value="F:catalytic activity"/>
    <property type="evidence" value="ECO:0007669"/>
    <property type="project" value="InterPro"/>
</dbReference>